<dbReference type="RefSeq" id="WP_190717074.1">
    <property type="nucleotide sequence ID" value="NZ_JACJST010000019.1"/>
</dbReference>
<organism evidence="2 3">
    <name type="scientific">Anabaena lutea FACHB-196</name>
    <dbReference type="NCBI Taxonomy" id="2692881"/>
    <lineage>
        <taxon>Bacteria</taxon>
        <taxon>Bacillati</taxon>
        <taxon>Cyanobacteriota</taxon>
        <taxon>Cyanophyceae</taxon>
        <taxon>Nostocales</taxon>
        <taxon>Nostocaceae</taxon>
        <taxon>Anabaena</taxon>
    </lineage>
</organism>
<proteinExistence type="predicted"/>
<accession>A0ABR8FJV3</accession>
<comment type="caution">
    <text evidence="2">The sequence shown here is derived from an EMBL/GenBank/DDBJ whole genome shotgun (WGS) entry which is preliminary data.</text>
</comment>
<reference evidence="2 3" key="1">
    <citation type="journal article" date="2020" name="ISME J.">
        <title>Comparative genomics reveals insights into cyanobacterial evolution and habitat adaptation.</title>
        <authorList>
            <person name="Chen M.Y."/>
            <person name="Teng W.K."/>
            <person name="Zhao L."/>
            <person name="Hu C.X."/>
            <person name="Zhou Y.K."/>
            <person name="Han B.P."/>
            <person name="Song L.R."/>
            <person name="Shu W.S."/>
        </authorList>
    </citation>
    <scope>NUCLEOTIDE SEQUENCE [LARGE SCALE GENOMIC DNA]</scope>
    <source>
        <strain evidence="2 3">FACHB-196</strain>
    </source>
</reference>
<sequence>MAEEESFRGGAVPPALLIGVAGGVNALSAAIAASWDWLRQDGNGIIYGDRKNSSSDLRRAGKDLPDDLPNSDWNWGVRDGNKWVIGGRSGQKP</sequence>
<feature type="compositionally biased region" description="Basic and acidic residues" evidence="1">
    <location>
        <begin position="50"/>
        <end position="65"/>
    </location>
</feature>
<evidence type="ECO:0000256" key="1">
    <source>
        <dbReference type="SAM" id="MobiDB-lite"/>
    </source>
</evidence>
<evidence type="ECO:0000313" key="2">
    <source>
        <dbReference type="EMBL" id="MBD2569873.1"/>
    </source>
</evidence>
<dbReference type="Proteomes" id="UP000640531">
    <property type="component" value="Unassembled WGS sequence"/>
</dbReference>
<name>A0ABR8FJV3_9NOST</name>
<feature type="region of interest" description="Disordered" evidence="1">
    <location>
        <begin position="50"/>
        <end position="71"/>
    </location>
</feature>
<evidence type="ECO:0000313" key="3">
    <source>
        <dbReference type="Proteomes" id="UP000640531"/>
    </source>
</evidence>
<keyword evidence="3" id="KW-1185">Reference proteome</keyword>
<dbReference type="EMBL" id="JACJST010000019">
    <property type="protein sequence ID" value="MBD2569873.1"/>
    <property type="molecule type" value="Genomic_DNA"/>
</dbReference>
<gene>
    <name evidence="2" type="ORF">H6G59_18630</name>
</gene>
<protein>
    <submittedName>
        <fullName evidence="2">Uncharacterized protein</fullName>
    </submittedName>
</protein>